<dbReference type="PANTHER" id="PTHR24305">
    <property type="entry name" value="CYTOCHROME P450"/>
    <property type="match status" value="1"/>
</dbReference>
<dbReference type="CDD" id="cd11060">
    <property type="entry name" value="CYP57A1-like"/>
    <property type="match status" value="1"/>
</dbReference>
<comment type="cofactor">
    <cofactor evidence="1 4">
        <name>heme</name>
        <dbReference type="ChEBI" id="CHEBI:30413"/>
    </cofactor>
</comment>
<comment type="caution">
    <text evidence="7">The sequence shown here is derived from an EMBL/GenBank/DDBJ whole genome shotgun (WGS) entry which is preliminary data.</text>
</comment>
<dbReference type="Gene3D" id="1.10.630.10">
    <property type="entry name" value="Cytochrome P450"/>
    <property type="match status" value="1"/>
</dbReference>
<dbReference type="GO" id="GO:0005506">
    <property type="term" value="F:iron ion binding"/>
    <property type="evidence" value="ECO:0007669"/>
    <property type="project" value="InterPro"/>
</dbReference>
<dbReference type="InterPro" id="IPR002401">
    <property type="entry name" value="Cyt_P450_E_grp-I"/>
</dbReference>
<keyword evidence="3 4" id="KW-0408">Iron</keyword>
<feature type="transmembrane region" description="Helical" evidence="6">
    <location>
        <begin position="290"/>
        <end position="317"/>
    </location>
</feature>
<gene>
    <name evidence="7" type="primary">andK_3</name>
    <name evidence="7" type="ORF">LSUE1_G007879</name>
</gene>
<evidence type="ECO:0000256" key="2">
    <source>
        <dbReference type="ARBA" id="ARBA00022723"/>
    </source>
</evidence>
<keyword evidence="6" id="KW-1133">Transmembrane helix</keyword>
<proteinExistence type="inferred from homology"/>
<evidence type="ECO:0000256" key="3">
    <source>
        <dbReference type="ARBA" id="ARBA00023004"/>
    </source>
</evidence>
<keyword evidence="8" id="KW-1185">Reference proteome</keyword>
<keyword evidence="5" id="KW-0560">Oxidoreductase</keyword>
<evidence type="ECO:0000313" key="8">
    <source>
        <dbReference type="Proteomes" id="UP000469558"/>
    </source>
</evidence>
<evidence type="ECO:0000313" key="7">
    <source>
        <dbReference type="EMBL" id="TVY71200.1"/>
    </source>
</evidence>
<dbReference type="AlphaFoldDB" id="A0A8T9BXY9"/>
<dbReference type="InterPro" id="IPR017972">
    <property type="entry name" value="Cyt_P450_CS"/>
</dbReference>
<evidence type="ECO:0000256" key="4">
    <source>
        <dbReference type="PIRSR" id="PIRSR602401-1"/>
    </source>
</evidence>
<accession>A0A8T9BXY9</accession>
<dbReference type="EMBL" id="QGMK01001313">
    <property type="protein sequence ID" value="TVY71200.1"/>
    <property type="molecule type" value="Genomic_DNA"/>
</dbReference>
<dbReference type="PANTHER" id="PTHR24305:SF180">
    <property type="entry name" value="P450, PUTATIVE (EUROFUNG)-RELATED"/>
    <property type="match status" value="1"/>
</dbReference>
<sequence length="513" mass="57290">MPFLSILLQSLGTVLTLVITQLLWTYFRSPIKNIPGPFLAKFTNLWRLFDTYGGRAELTHQTVHEKYGFAVRLGPNIVSLNDPKLLKIIYNTRGDYLKSEFYSVNDSKLGSQIIHNVFSTRSNELHSAAMRPLLGFYKMSSILAQEPLVDKTIAALCTRLDEEFVEKGRPCRMDEWMLFFAWDVISQLTFGRPMGFLDQGKDHTGILSTSKQAMDYFAVVGQIPALDHWLAKNPVRPVGPPGFGPAVAYCAQQVMGRQKTDAETARQPDMLDGFLEIKKSNPKTSDDKTIISALLVNILAGADTTAALLCSIIYFTLKHPKIHRKLLNELDNANLSKPITYATTSTLPYLDAIIKESSRIHPVIGLLLERIVPEGGLKLSDGTIIPPGTIVGMNPWVLHQDKQIYGEDAASFNPNRWLRDFASGETEEDFQARLALMKATDLSFGAGNRACFGKNISFLEIYKVVATLFLEYDVSLFDIILRGELLMKDLDEARGSTKEMESAELVVGATIWN</sequence>
<dbReference type="SUPFAM" id="SSF48264">
    <property type="entry name" value="Cytochrome P450"/>
    <property type="match status" value="1"/>
</dbReference>
<dbReference type="InterPro" id="IPR050121">
    <property type="entry name" value="Cytochrome_P450_monoxygenase"/>
</dbReference>
<dbReference type="InterPro" id="IPR036396">
    <property type="entry name" value="Cyt_P450_sf"/>
</dbReference>
<dbReference type="GO" id="GO:0004497">
    <property type="term" value="F:monooxygenase activity"/>
    <property type="evidence" value="ECO:0007669"/>
    <property type="project" value="UniProtKB-KW"/>
</dbReference>
<evidence type="ECO:0000256" key="1">
    <source>
        <dbReference type="ARBA" id="ARBA00001971"/>
    </source>
</evidence>
<keyword evidence="5 7" id="KW-0503">Monooxygenase</keyword>
<dbReference type="Pfam" id="PF00067">
    <property type="entry name" value="p450"/>
    <property type="match status" value="1"/>
</dbReference>
<feature type="binding site" description="axial binding residue" evidence="4">
    <location>
        <position position="451"/>
    </location>
    <ligand>
        <name>heme</name>
        <dbReference type="ChEBI" id="CHEBI:30413"/>
    </ligand>
    <ligandPart>
        <name>Fe</name>
        <dbReference type="ChEBI" id="CHEBI:18248"/>
    </ligandPart>
</feature>
<dbReference type="GO" id="GO:0020037">
    <property type="term" value="F:heme binding"/>
    <property type="evidence" value="ECO:0007669"/>
    <property type="project" value="InterPro"/>
</dbReference>
<comment type="similarity">
    <text evidence="5">Belongs to the cytochrome P450 family.</text>
</comment>
<keyword evidence="6" id="KW-0472">Membrane</keyword>
<dbReference type="Proteomes" id="UP000469558">
    <property type="component" value="Unassembled WGS sequence"/>
</dbReference>
<dbReference type="InterPro" id="IPR001128">
    <property type="entry name" value="Cyt_P450"/>
</dbReference>
<reference evidence="7 8" key="1">
    <citation type="submission" date="2018-05" db="EMBL/GenBank/DDBJ databases">
        <title>Genome sequencing and assembly of the regulated plant pathogen Lachnellula willkommii and related sister species for the development of diagnostic species identification markers.</title>
        <authorList>
            <person name="Giroux E."/>
            <person name="Bilodeau G."/>
        </authorList>
    </citation>
    <scope>NUCLEOTIDE SEQUENCE [LARGE SCALE GENOMIC DNA]</scope>
    <source>
        <strain evidence="7 8">CBS 268.59</strain>
    </source>
</reference>
<evidence type="ECO:0000256" key="5">
    <source>
        <dbReference type="RuleBase" id="RU000461"/>
    </source>
</evidence>
<dbReference type="PRINTS" id="PR00385">
    <property type="entry name" value="P450"/>
</dbReference>
<name>A0A8T9BXY9_9HELO</name>
<keyword evidence="4 5" id="KW-0349">Heme</keyword>
<evidence type="ECO:0000256" key="6">
    <source>
        <dbReference type="SAM" id="Phobius"/>
    </source>
</evidence>
<protein>
    <submittedName>
        <fullName evidence="7">Cytochrome P450 monooxygenase andK</fullName>
    </submittedName>
</protein>
<dbReference type="OrthoDB" id="3934656at2759"/>
<dbReference type="PROSITE" id="PS00086">
    <property type="entry name" value="CYTOCHROME_P450"/>
    <property type="match status" value="1"/>
</dbReference>
<keyword evidence="2 4" id="KW-0479">Metal-binding</keyword>
<organism evidence="7 8">
    <name type="scientific">Lachnellula suecica</name>
    <dbReference type="NCBI Taxonomy" id="602035"/>
    <lineage>
        <taxon>Eukaryota</taxon>
        <taxon>Fungi</taxon>
        <taxon>Dikarya</taxon>
        <taxon>Ascomycota</taxon>
        <taxon>Pezizomycotina</taxon>
        <taxon>Leotiomycetes</taxon>
        <taxon>Helotiales</taxon>
        <taxon>Lachnaceae</taxon>
        <taxon>Lachnellula</taxon>
    </lineage>
</organism>
<keyword evidence="6" id="KW-0812">Transmembrane</keyword>
<dbReference type="PRINTS" id="PR00463">
    <property type="entry name" value="EP450I"/>
</dbReference>
<dbReference type="GO" id="GO:0016705">
    <property type="term" value="F:oxidoreductase activity, acting on paired donors, with incorporation or reduction of molecular oxygen"/>
    <property type="evidence" value="ECO:0007669"/>
    <property type="project" value="InterPro"/>
</dbReference>